<dbReference type="Proteomes" id="UP000324800">
    <property type="component" value="Unassembled WGS sequence"/>
</dbReference>
<proteinExistence type="predicted"/>
<feature type="compositionally biased region" description="Basic and acidic residues" evidence="1">
    <location>
        <begin position="81"/>
        <end position="90"/>
    </location>
</feature>
<evidence type="ECO:0000313" key="2">
    <source>
        <dbReference type="EMBL" id="KAA6358137.1"/>
    </source>
</evidence>
<gene>
    <name evidence="2" type="ORF">EZS28_046336</name>
</gene>
<dbReference type="EMBL" id="SNRW01030317">
    <property type="protein sequence ID" value="KAA6358137.1"/>
    <property type="molecule type" value="Genomic_DNA"/>
</dbReference>
<evidence type="ECO:0000256" key="1">
    <source>
        <dbReference type="SAM" id="MobiDB-lite"/>
    </source>
</evidence>
<feature type="region of interest" description="Disordered" evidence="1">
    <location>
        <begin position="81"/>
        <end position="120"/>
    </location>
</feature>
<protein>
    <submittedName>
        <fullName evidence="2">Uncharacterized protein</fullName>
    </submittedName>
</protein>
<sequence>MDVSQQKRGNVVPNGDIYTFSPQGGDSMLSPFEFSFLPLSYPGFLPNPQSELRVQTSTINITNIPFLATSVEALDELRYKSIDDRERATKTQDLTSSGSGGYGPSGNDSQQKRKKQGPKW</sequence>
<dbReference type="AlphaFoldDB" id="A0A5J4TIP8"/>
<accession>A0A5J4TIP8</accession>
<organism evidence="2 3">
    <name type="scientific">Streblomastix strix</name>
    <dbReference type="NCBI Taxonomy" id="222440"/>
    <lineage>
        <taxon>Eukaryota</taxon>
        <taxon>Metamonada</taxon>
        <taxon>Preaxostyla</taxon>
        <taxon>Oxymonadida</taxon>
        <taxon>Streblomastigidae</taxon>
        <taxon>Streblomastix</taxon>
    </lineage>
</organism>
<comment type="caution">
    <text evidence="2">The sequence shown here is derived from an EMBL/GenBank/DDBJ whole genome shotgun (WGS) entry which is preliminary data.</text>
</comment>
<evidence type="ECO:0000313" key="3">
    <source>
        <dbReference type="Proteomes" id="UP000324800"/>
    </source>
</evidence>
<name>A0A5J4TIP8_9EUKA</name>
<reference evidence="2 3" key="1">
    <citation type="submission" date="2019-03" db="EMBL/GenBank/DDBJ databases">
        <title>Single cell metagenomics reveals metabolic interactions within the superorganism composed of flagellate Streblomastix strix and complex community of Bacteroidetes bacteria on its surface.</title>
        <authorList>
            <person name="Treitli S.C."/>
            <person name="Kolisko M."/>
            <person name="Husnik F."/>
            <person name="Keeling P."/>
            <person name="Hampl V."/>
        </authorList>
    </citation>
    <scope>NUCLEOTIDE SEQUENCE [LARGE SCALE GENOMIC DNA]</scope>
    <source>
        <strain evidence="2">ST1C</strain>
    </source>
</reference>